<evidence type="ECO:0000313" key="1">
    <source>
        <dbReference type="EMBL" id="SVC43586.1"/>
    </source>
</evidence>
<accession>A0A382M3Y6</accession>
<sequence length="60" mass="7109">MVRYVGKTDRELDWGYHQYDDPKTKLLLGNTYIVESIEYISSYPRISLIGVKGHFHMNLF</sequence>
<gene>
    <name evidence="1" type="ORF">METZ01_LOCUS296440</name>
</gene>
<dbReference type="AlphaFoldDB" id="A0A382M3Y6"/>
<dbReference type="EMBL" id="UINC01091092">
    <property type="protein sequence ID" value="SVC43586.1"/>
    <property type="molecule type" value="Genomic_DNA"/>
</dbReference>
<organism evidence="1">
    <name type="scientific">marine metagenome</name>
    <dbReference type="NCBI Taxonomy" id="408172"/>
    <lineage>
        <taxon>unclassified sequences</taxon>
        <taxon>metagenomes</taxon>
        <taxon>ecological metagenomes</taxon>
    </lineage>
</organism>
<protein>
    <submittedName>
        <fullName evidence="1">Uncharacterized protein</fullName>
    </submittedName>
</protein>
<proteinExistence type="predicted"/>
<reference evidence="1" key="1">
    <citation type="submission" date="2018-05" db="EMBL/GenBank/DDBJ databases">
        <authorList>
            <person name="Lanie J.A."/>
            <person name="Ng W.-L."/>
            <person name="Kazmierczak K.M."/>
            <person name="Andrzejewski T.M."/>
            <person name="Davidsen T.M."/>
            <person name="Wayne K.J."/>
            <person name="Tettelin H."/>
            <person name="Glass J.I."/>
            <person name="Rusch D."/>
            <person name="Podicherti R."/>
            <person name="Tsui H.-C.T."/>
            <person name="Winkler M.E."/>
        </authorList>
    </citation>
    <scope>NUCLEOTIDE SEQUENCE</scope>
</reference>
<name>A0A382M3Y6_9ZZZZ</name>
<feature type="non-terminal residue" evidence="1">
    <location>
        <position position="60"/>
    </location>
</feature>